<accession>A0AAV2N6M5</accession>
<gene>
    <name evidence="1" type="ORF">LPLAT_LOCUS2006</name>
</gene>
<evidence type="ECO:0000313" key="2">
    <source>
        <dbReference type="Proteomes" id="UP001497644"/>
    </source>
</evidence>
<proteinExistence type="predicted"/>
<sequence length="96" mass="10943">MFAIIRGTTETWGAKGALFHIRGAWRLVAIGQAGTLLQAAARHLVPEVATLPRLIPHWRFSHNAWPPVVPNIFYRGRRPVSFSSERPLNRRYETPM</sequence>
<organism evidence="1 2">
    <name type="scientific">Lasius platythorax</name>
    <dbReference type="NCBI Taxonomy" id="488582"/>
    <lineage>
        <taxon>Eukaryota</taxon>
        <taxon>Metazoa</taxon>
        <taxon>Ecdysozoa</taxon>
        <taxon>Arthropoda</taxon>
        <taxon>Hexapoda</taxon>
        <taxon>Insecta</taxon>
        <taxon>Pterygota</taxon>
        <taxon>Neoptera</taxon>
        <taxon>Endopterygota</taxon>
        <taxon>Hymenoptera</taxon>
        <taxon>Apocrita</taxon>
        <taxon>Aculeata</taxon>
        <taxon>Formicoidea</taxon>
        <taxon>Formicidae</taxon>
        <taxon>Formicinae</taxon>
        <taxon>Lasius</taxon>
        <taxon>Lasius</taxon>
    </lineage>
</organism>
<reference evidence="1" key="1">
    <citation type="submission" date="2024-04" db="EMBL/GenBank/DDBJ databases">
        <authorList>
            <consortium name="Molecular Ecology Group"/>
        </authorList>
    </citation>
    <scope>NUCLEOTIDE SEQUENCE</scope>
</reference>
<dbReference type="EMBL" id="OZ034834">
    <property type="protein sequence ID" value="CAL1675679.1"/>
    <property type="molecule type" value="Genomic_DNA"/>
</dbReference>
<dbReference type="AlphaFoldDB" id="A0AAV2N6M5"/>
<keyword evidence="2" id="KW-1185">Reference proteome</keyword>
<protein>
    <submittedName>
        <fullName evidence="1">Uncharacterized protein</fullName>
    </submittedName>
</protein>
<evidence type="ECO:0000313" key="1">
    <source>
        <dbReference type="EMBL" id="CAL1675679.1"/>
    </source>
</evidence>
<dbReference type="Proteomes" id="UP001497644">
    <property type="component" value="Chromosome 11"/>
</dbReference>
<name>A0AAV2N6M5_9HYME</name>